<dbReference type="GO" id="GO:0017056">
    <property type="term" value="F:structural constituent of nuclear pore"/>
    <property type="evidence" value="ECO:0007669"/>
    <property type="project" value="InterPro"/>
</dbReference>
<reference evidence="2 4" key="1">
    <citation type="journal article" date="2021" name="G3 (Bethesda)">
        <title>Genomic diversity, chromosomal rearrangements, and interspecies hybridization in the ogataea polymorpha species complex.</title>
        <authorList>
            <person name="Hanson S.J."/>
            <person name="Cinneide E.O."/>
            <person name="Salzberg L.I."/>
            <person name="Wolfe K.H."/>
            <person name="McGowan J."/>
            <person name="Fitzpatrick D.A."/>
            <person name="Matlin K."/>
        </authorList>
    </citation>
    <scope>NUCLEOTIDE SEQUENCE</scope>
    <source>
        <strain evidence="3">81-436-3</strain>
        <strain evidence="2">83-405-1</strain>
    </source>
</reference>
<evidence type="ECO:0000313" key="5">
    <source>
        <dbReference type="Proteomes" id="UP000738402"/>
    </source>
</evidence>
<keyword evidence="4" id="KW-1185">Reference proteome</keyword>
<dbReference type="GO" id="GO:0034398">
    <property type="term" value="P:telomere tethering at nuclear periphery"/>
    <property type="evidence" value="ECO:0007669"/>
    <property type="project" value="TreeGrafter"/>
</dbReference>
<dbReference type="PANTHER" id="PTHR28284">
    <property type="entry name" value="NUCLEOPORIN NUP60"/>
    <property type="match status" value="1"/>
</dbReference>
<dbReference type="Proteomes" id="UP000738402">
    <property type="component" value="Unassembled WGS sequence"/>
</dbReference>
<accession>A0AAN6D7P0</accession>
<proteinExistence type="predicted"/>
<dbReference type="GO" id="GO:0016973">
    <property type="term" value="P:poly(A)+ mRNA export from nucleus"/>
    <property type="evidence" value="ECO:0007669"/>
    <property type="project" value="TreeGrafter"/>
</dbReference>
<sequence>MIRRDRTKVKPYDKAEPKSSGSQGLLGRLRRIFSRSPQPSRDGTAADVSNLSNVSNLSVLSDANPNRTLSEFFKSKGDAPLNDIEVAGVLSLINKVHQQNQSQLETFRHSQNESQFLSSSGLKPNESSFFSNPTVLRPASVKPTAKVDVPTYTPREDKITRHPQPFPTTIKKRVVQYSSLPSPYRMRLETPVKPRVEKREIRSRTANKVLSIIENPEALEDKEDNSLDEEKNAAANFKPSSSTPEPQPLPKEKKELKGEPEIIEIDSEDDVSEDEPDPQPDPVQPVQPEQKVQQQKPEEDKDTAGAPPTSWSLPTVSQGAEPVEQNKPKLEEQPGDTLVERAVVSKPEAVPEVIQKPTFTFRPAEAKPFVPTVPPKPSSLEIIEKFTFPEVETPSSPETPFLPLPQPTVIDRFTFPDVEMLDPDQLNSINPEAVKLYSSVFTF</sequence>
<dbReference type="InterPro" id="IPR034432">
    <property type="entry name" value="Nup60"/>
</dbReference>
<evidence type="ECO:0000313" key="2">
    <source>
        <dbReference type="EMBL" id="KAG7729218.1"/>
    </source>
</evidence>
<organism evidence="2 5">
    <name type="scientific">Ogataea haglerorum</name>
    <dbReference type="NCBI Taxonomy" id="1937702"/>
    <lineage>
        <taxon>Eukaryota</taxon>
        <taxon>Fungi</taxon>
        <taxon>Dikarya</taxon>
        <taxon>Ascomycota</taxon>
        <taxon>Saccharomycotina</taxon>
        <taxon>Pichiomycetes</taxon>
        <taxon>Pichiales</taxon>
        <taxon>Pichiaceae</taxon>
        <taxon>Ogataea</taxon>
    </lineage>
</organism>
<dbReference type="GO" id="GO:0006607">
    <property type="term" value="P:NLS-bearing protein import into nucleus"/>
    <property type="evidence" value="ECO:0007669"/>
    <property type="project" value="TreeGrafter"/>
</dbReference>
<feature type="compositionally biased region" description="Polar residues" evidence="1">
    <location>
        <begin position="309"/>
        <end position="318"/>
    </location>
</feature>
<feature type="region of interest" description="Disordered" evidence="1">
    <location>
        <begin position="215"/>
        <end position="337"/>
    </location>
</feature>
<protein>
    <submittedName>
        <fullName evidence="2">Uncharacterized protein</fullName>
    </submittedName>
</protein>
<dbReference type="GO" id="GO:0008298">
    <property type="term" value="P:intracellular mRNA localization"/>
    <property type="evidence" value="ECO:0007669"/>
    <property type="project" value="TreeGrafter"/>
</dbReference>
<feature type="region of interest" description="Disordered" evidence="1">
    <location>
        <begin position="1"/>
        <end position="27"/>
    </location>
</feature>
<feature type="compositionally biased region" description="Basic and acidic residues" evidence="1">
    <location>
        <begin position="250"/>
        <end position="260"/>
    </location>
</feature>
<gene>
    <name evidence="2" type="ORF">KL933_001444</name>
    <name evidence="3" type="ORF">KL946_001814</name>
</gene>
<feature type="compositionally biased region" description="Low complexity" evidence="1">
    <location>
        <begin position="286"/>
        <end position="295"/>
    </location>
</feature>
<dbReference type="EMBL" id="JAHLUN010000004">
    <property type="protein sequence ID" value="KAG7766626.1"/>
    <property type="molecule type" value="Genomic_DNA"/>
</dbReference>
<name>A0AAN6D7P0_9ASCO</name>
<feature type="compositionally biased region" description="Basic and acidic residues" evidence="1">
    <location>
        <begin position="8"/>
        <end position="17"/>
    </location>
</feature>
<dbReference type="PANTHER" id="PTHR28284:SF1">
    <property type="entry name" value="NUCLEOPORIN NUP60"/>
    <property type="match status" value="1"/>
</dbReference>
<dbReference type="EMBL" id="JAHLUH010000003">
    <property type="protein sequence ID" value="KAG7729218.1"/>
    <property type="molecule type" value="Genomic_DNA"/>
</dbReference>
<evidence type="ECO:0000256" key="1">
    <source>
        <dbReference type="SAM" id="MobiDB-lite"/>
    </source>
</evidence>
<dbReference type="GO" id="GO:0031990">
    <property type="term" value="P:mRNA export from nucleus in response to heat stress"/>
    <property type="evidence" value="ECO:0007669"/>
    <property type="project" value="TreeGrafter"/>
</dbReference>
<evidence type="ECO:0000313" key="4">
    <source>
        <dbReference type="Proteomes" id="UP000697297"/>
    </source>
</evidence>
<dbReference type="AlphaFoldDB" id="A0AAN6D7P0"/>
<comment type="caution">
    <text evidence="2">The sequence shown here is derived from an EMBL/GenBank/DDBJ whole genome shotgun (WGS) entry which is preliminary data.</text>
</comment>
<dbReference type="Proteomes" id="UP000697297">
    <property type="component" value="Unassembled WGS sequence"/>
</dbReference>
<dbReference type="GO" id="GO:0044615">
    <property type="term" value="C:nuclear pore nuclear basket"/>
    <property type="evidence" value="ECO:0007669"/>
    <property type="project" value="InterPro"/>
</dbReference>
<feature type="compositionally biased region" description="Acidic residues" evidence="1">
    <location>
        <begin position="261"/>
        <end position="278"/>
    </location>
</feature>
<evidence type="ECO:0000313" key="3">
    <source>
        <dbReference type="EMBL" id="KAG7766626.1"/>
    </source>
</evidence>